<dbReference type="EMBL" id="LXQA010652977">
    <property type="protein sequence ID" value="MCI64301.1"/>
    <property type="molecule type" value="Genomic_DNA"/>
</dbReference>
<evidence type="ECO:0000313" key="1">
    <source>
        <dbReference type="EMBL" id="MCI64301.1"/>
    </source>
</evidence>
<protein>
    <submittedName>
        <fullName evidence="1">Uncharacterized protein</fullName>
    </submittedName>
</protein>
<keyword evidence="2" id="KW-1185">Reference proteome</keyword>
<feature type="non-terminal residue" evidence="1">
    <location>
        <position position="46"/>
    </location>
</feature>
<comment type="caution">
    <text evidence="1">The sequence shown here is derived from an EMBL/GenBank/DDBJ whole genome shotgun (WGS) entry which is preliminary data.</text>
</comment>
<sequence>MGLTSGDMESLCVITLSSIPGISEGFQAKRSTFSFKIFNIRSFFVG</sequence>
<dbReference type="Proteomes" id="UP000265520">
    <property type="component" value="Unassembled WGS sequence"/>
</dbReference>
<evidence type="ECO:0000313" key="2">
    <source>
        <dbReference type="Proteomes" id="UP000265520"/>
    </source>
</evidence>
<reference evidence="1 2" key="1">
    <citation type="journal article" date="2018" name="Front. Plant Sci.">
        <title>Red Clover (Trifolium pratense) and Zigzag Clover (T. medium) - A Picture of Genomic Similarities and Differences.</title>
        <authorList>
            <person name="Dluhosova J."/>
            <person name="Istvanek J."/>
            <person name="Nedelnik J."/>
            <person name="Repkova J."/>
        </authorList>
    </citation>
    <scope>NUCLEOTIDE SEQUENCE [LARGE SCALE GENOMIC DNA]</scope>
    <source>
        <strain evidence="2">cv. 10/8</strain>
        <tissue evidence="1">Leaf</tissue>
    </source>
</reference>
<accession>A0A392TSW9</accession>
<proteinExistence type="predicted"/>
<name>A0A392TSW9_9FABA</name>
<dbReference type="AlphaFoldDB" id="A0A392TSW9"/>
<organism evidence="1 2">
    <name type="scientific">Trifolium medium</name>
    <dbReference type="NCBI Taxonomy" id="97028"/>
    <lineage>
        <taxon>Eukaryota</taxon>
        <taxon>Viridiplantae</taxon>
        <taxon>Streptophyta</taxon>
        <taxon>Embryophyta</taxon>
        <taxon>Tracheophyta</taxon>
        <taxon>Spermatophyta</taxon>
        <taxon>Magnoliopsida</taxon>
        <taxon>eudicotyledons</taxon>
        <taxon>Gunneridae</taxon>
        <taxon>Pentapetalae</taxon>
        <taxon>rosids</taxon>
        <taxon>fabids</taxon>
        <taxon>Fabales</taxon>
        <taxon>Fabaceae</taxon>
        <taxon>Papilionoideae</taxon>
        <taxon>50 kb inversion clade</taxon>
        <taxon>NPAAA clade</taxon>
        <taxon>Hologalegina</taxon>
        <taxon>IRL clade</taxon>
        <taxon>Trifolieae</taxon>
        <taxon>Trifolium</taxon>
    </lineage>
</organism>